<dbReference type="GO" id="GO:0008483">
    <property type="term" value="F:transaminase activity"/>
    <property type="evidence" value="ECO:0007669"/>
    <property type="project" value="UniProtKB-KW"/>
</dbReference>
<dbReference type="PANTHER" id="PTHR42885:SF1">
    <property type="entry name" value="THREONINE-PHOSPHATE DECARBOXYLASE"/>
    <property type="match status" value="1"/>
</dbReference>
<dbReference type="Gene3D" id="3.90.1150.10">
    <property type="entry name" value="Aspartate Aminotransferase, domain 1"/>
    <property type="match status" value="1"/>
</dbReference>
<accession>A0A3E3K4V2</accession>
<dbReference type="AlphaFoldDB" id="A0A3E3K4V2"/>
<dbReference type="Gene3D" id="3.40.640.10">
    <property type="entry name" value="Type I PLP-dependent aspartate aminotransferase-like (Major domain)"/>
    <property type="match status" value="1"/>
</dbReference>
<dbReference type="InterPro" id="IPR015422">
    <property type="entry name" value="PyrdxlP-dep_Trfase_small"/>
</dbReference>
<evidence type="ECO:0000259" key="3">
    <source>
        <dbReference type="Pfam" id="PF00155"/>
    </source>
</evidence>
<evidence type="ECO:0000256" key="2">
    <source>
        <dbReference type="ARBA" id="ARBA00022898"/>
    </source>
</evidence>
<dbReference type="CDD" id="cd00609">
    <property type="entry name" value="AAT_like"/>
    <property type="match status" value="1"/>
</dbReference>
<gene>
    <name evidence="4" type="ORF">DW016_05115</name>
</gene>
<keyword evidence="2" id="KW-0663">Pyridoxal phosphate</keyword>
<dbReference type="EMBL" id="QVLX01000002">
    <property type="protein sequence ID" value="RGE89062.1"/>
    <property type="molecule type" value="Genomic_DNA"/>
</dbReference>
<keyword evidence="4" id="KW-0808">Transferase</keyword>
<name>A0A3E3K4V2_9FIRM</name>
<evidence type="ECO:0000313" key="4">
    <source>
        <dbReference type="EMBL" id="RGE89062.1"/>
    </source>
</evidence>
<dbReference type="InterPro" id="IPR004839">
    <property type="entry name" value="Aminotransferase_I/II_large"/>
</dbReference>
<evidence type="ECO:0000313" key="5">
    <source>
        <dbReference type="Proteomes" id="UP000261080"/>
    </source>
</evidence>
<dbReference type="InterPro" id="IPR015421">
    <property type="entry name" value="PyrdxlP-dep_Trfase_major"/>
</dbReference>
<dbReference type="PANTHER" id="PTHR42885">
    <property type="entry name" value="HISTIDINOL-PHOSPHATE AMINOTRANSFERASE-RELATED"/>
    <property type="match status" value="1"/>
</dbReference>
<dbReference type="SUPFAM" id="SSF53383">
    <property type="entry name" value="PLP-dependent transferases"/>
    <property type="match status" value="1"/>
</dbReference>
<comment type="cofactor">
    <cofactor evidence="1">
        <name>pyridoxal 5'-phosphate</name>
        <dbReference type="ChEBI" id="CHEBI:597326"/>
    </cofactor>
</comment>
<keyword evidence="4" id="KW-0032">Aminotransferase</keyword>
<protein>
    <submittedName>
        <fullName evidence="4">Aminotransferase class I/II-fold pyridoxal phosphate-dependent enzyme</fullName>
    </submittedName>
</protein>
<comment type="caution">
    <text evidence="4">The sequence shown here is derived from an EMBL/GenBank/DDBJ whole genome shotgun (WGS) entry which is preliminary data.</text>
</comment>
<keyword evidence="5" id="KW-1185">Reference proteome</keyword>
<dbReference type="Pfam" id="PF00155">
    <property type="entry name" value="Aminotran_1_2"/>
    <property type="match status" value="1"/>
</dbReference>
<sequence>MQEHGGDIYTNDGLFDFSANINPLGPGEKVMKALQESILKVTAYPDPLCRKLRESAAKRESVPPDYIVCGNGAADLIYTLVLAEKPKQALLCTPSFSEYEKALRTVGCKIRFHKKREEDHFTLTSRYLEELTGDLDLVFLCSPDNPTGQCIDEILLREIIERCEKNGIRLVLDECFFDFTEDAPWIHHEFFVKDHRMLFLLRAFTKMFSIPGVRSGYGVCSDTALLDRMKEARQPWPVSIPAQEAGVAALKDDLLPAATRLLIAEERRHLMEEFGRLGIRYYPADANYILFYSEIDWYEEMKQEGFLIRDCCNYRGLGKGYYRIAVKGREDNERLLAAFRRILKRYKGEGTWQSRL</sequence>
<reference evidence="4 5" key="1">
    <citation type="submission" date="2018-08" db="EMBL/GenBank/DDBJ databases">
        <title>A genome reference for cultivated species of the human gut microbiota.</title>
        <authorList>
            <person name="Zou Y."/>
            <person name="Xue W."/>
            <person name="Luo G."/>
        </authorList>
    </citation>
    <scope>NUCLEOTIDE SEQUENCE [LARGE SCALE GENOMIC DNA]</scope>
    <source>
        <strain evidence="4 5">AF37-2AT</strain>
    </source>
</reference>
<dbReference type="OrthoDB" id="9813612at2"/>
<dbReference type="InterPro" id="IPR015424">
    <property type="entry name" value="PyrdxlP-dep_Trfase"/>
</dbReference>
<feature type="domain" description="Aminotransferase class I/classII large" evidence="3">
    <location>
        <begin position="14"/>
        <end position="338"/>
    </location>
</feature>
<organism evidence="4 5">
    <name type="scientific">Sellimonas intestinalis</name>
    <dbReference type="NCBI Taxonomy" id="1653434"/>
    <lineage>
        <taxon>Bacteria</taxon>
        <taxon>Bacillati</taxon>
        <taxon>Bacillota</taxon>
        <taxon>Clostridia</taxon>
        <taxon>Lachnospirales</taxon>
        <taxon>Lachnospiraceae</taxon>
        <taxon>Sellimonas</taxon>
    </lineage>
</organism>
<dbReference type="Proteomes" id="UP000261080">
    <property type="component" value="Unassembled WGS sequence"/>
</dbReference>
<dbReference type="GO" id="GO:0030170">
    <property type="term" value="F:pyridoxal phosphate binding"/>
    <property type="evidence" value="ECO:0007669"/>
    <property type="project" value="InterPro"/>
</dbReference>
<proteinExistence type="predicted"/>
<evidence type="ECO:0000256" key="1">
    <source>
        <dbReference type="ARBA" id="ARBA00001933"/>
    </source>
</evidence>